<dbReference type="Proteomes" id="UP000000305">
    <property type="component" value="Unassembled WGS sequence"/>
</dbReference>
<proteinExistence type="predicted"/>
<accession>E9GRH2</accession>
<protein>
    <recommendedName>
        <fullName evidence="2">Integrator complex subunit 7 helical bundle domain-containing protein</fullName>
    </recommendedName>
</protein>
<dbReference type="InterPro" id="IPR056517">
    <property type="entry name" value="INTS7_HB"/>
</dbReference>
<evidence type="ECO:0000256" key="1">
    <source>
        <dbReference type="SAM" id="MobiDB-lite"/>
    </source>
</evidence>
<dbReference type="InParanoid" id="E9GRH2"/>
<dbReference type="STRING" id="6669.E9GRH2"/>
<keyword evidence="4" id="KW-1185">Reference proteome</keyword>
<dbReference type="AlphaFoldDB" id="E9GRH2"/>
<dbReference type="PANTHER" id="PTHR13322:SF2">
    <property type="entry name" value="INTEGRATOR COMPLEX SUBUNIT 7"/>
    <property type="match status" value="1"/>
</dbReference>
<evidence type="ECO:0000313" key="3">
    <source>
        <dbReference type="EMBL" id="EFX77915.1"/>
    </source>
</evidence>
<dbReference type="KEGG" id="dpx:DAPPUDRAFT_246940"/>
<dbReference type="HOGENOM" id="CLU_1742418_0_0_1"/>
<dbReference type="PANTHER" id="PTHR13322">
    <property type="entry name" value="C1ORF73 PROTEIN"/>
    <property type="match status" value="1"/>
</dbReference>
<dbReference type="GO" id="GO:0016180">
    <property type="term" value="P:snRNA processing"/>
    <property type="evidence" value="ECO:0007669"/>
    <property type="project" value="InterPro"/>
</dbReference>
<feature type="region of interest" description="Disordered" evidence="1">
    <location>
        <begin position="128"/>
        <end position="150"/>
    </location>
</feature>
<organism evidence="3 4">
    <name type="scientific">Daphnia pulex</name>
    <name type="common">Water flea</name>
    <dbReference type="NCBI Taxonomy" id="6669"/>
    <lineage>
        <taxon>Eukaryota</taxon>
        <taxon>Metazoa</taxon>
        <taxon>Ecdysozoa</taxon>
        <taxon>Arthropoda</taxon>
        <taxon>Crustacea</taxon>
        <taxon>Branchiopoda</taxon>
        <taxon>Diplostraca</taxon>
        <taxon>Cladocera</taxon>
        <taxon>Anomopoda</taxon>
        <taxon>Daphniidae</taxon>
        <taxon>Daphnia</taxon>
    </lineage>
</organism>
<sequence length="150" mass="16903">MMECLDSVKNERPELRHWIQCCSRFSQRKISVGLEALSVRLSPLKAATSQTRVLQFQGEFGRLRVEFMSACSQLVQACRTLQTAPPSAIADAVAAATRDELQRCGRITHQLRKSVLVLRQVAEACPSWDRAPSTPTRRASRICSYKSRRP</sequence>
<name>E9GRH2_DAPPU</name>
<gene>
    <name evidence="3" type="ORF">DAPPUDRAFT_246940</name>
</gene>
<dbReference type="eggNOG" id="KOG1988">
    <property type="taxonomic scope" value="Eukaryota"/>
</dbReference>
<evidence type="ECO:0000313" key="4">
    <source>
        <dbReference type="Proteomes" id="UP000000305"/>
    </source>
</evidence>
<dbReference type="GO" id="GO:0032039">
    <property type="term" value="C:integrator complex"/>
    <property type="evidence" value="ECO:0007669"/>
    <property type="project" value="InterPro"/>
</dbReference>
<dbReference type="Pfam" id="PF24437">
    <property type="entry name" value="INTS7_HB"/>
    <property type="match status" value="1"/>
</dbReference>
<reference evidence="3 4" key="1">
    <citation type="journal article" date="2011" name="Science">
        <title>The ecoresponsive genome of Daphnia pulex.</title>
        <authorList>
            <person name="Colbourne J.K."/>
            <person name="Pfrender M.E."/>
            <person name="Gilbert D."/>
            <person name="Thomas W.K."/>
            <person name="Tucker A."/>
            <person name="Oakley T.H."/>
            <person name="Tokishita S."/>
            <person name="Aerts A."/>
            <person name="Arnold G.J."/>
            <person name="Basu M.K."/>
            <person name="Bauer D.J."/>
            <person name="Caceres C.E."/>
            <person name="Carmel L."/>
            <person name="Casola C."/>
            <person name="Choi J.H."/>
            <person name="Detter J.C."/>
            <person name="Dong Q."/>
            <person name="Dusheyko S."/>
            <person name="Eads B.D."/>
            <person name="Frohlich T."/>
            <person name="Geiler-Samerotte K.A."/>
            <person name="Gerlach D."/>
            <person name="Hatcher P."/>
            <person name="Jogdeo S."/>
            <person name="Krijgsveld J."/>
            <person name="Kriventseva E.V."/>
            <person name="Kultz D."/>
            <person name="Laforsch C."/>
            <person name="Lindquist E."/>
            <person name="Lopez J."/>
            <person name="Manak J.R."/>
            <person name="Muller J."/>
            <person name="Pangilinan J."/>
            <person name="Patwardhan R.P."/>
            <person name="Pitluck S."/>
            <person name="Pritham E.J."/>
            <person name="Rechtsteiner A."/>
            <person name="Rho M."/>
            <person name="Rogozin I.B."/>
            <person name="Sakarya O."/>
            <person name="Salamov A."/>
            <person name="Schaack S."/>
            <person name="Shapiro H."/>
            <person name="Shiga Y."/>
            <person name="Skalitzky C."/>
            <person name="Smith Z."/>
            <person name="Souvorov A."/>
            <person name="Sung W."/>
            <person name="Tang Z."/>
            <person name="Tsuchiya D."/>
            <person name="Tu H."/>
            <person name="Vos H."/>
            <person name="Wang M."/>
            <person name="Wolf Y.I."/>
            <person name="Yamagata H."/>
            <person name="Yamada T."/>
            <person name="Ye Y."/>
            <person name="Shaw J.R."/>
            <person name="Andrews J."/>
            <person name="Crease T.J."/>
            <person name="Tang H."/>
            <person name="Lucas S.M."/>
            <person name="Robertson H.M."/>
            <person name="Bork P."/>
            <person name="Koonin E.V."/>
            <person name="Zdobnov E.M."/>
            <person name="Grigoriev I.V."/>
            <person name="Lynch M."/>
            <person name="Boore J.L."/>
        </authorList>
    </citation>
    <scope>NUCLEOTIDE SEQUENCE [LARGE SCALE GENOMIC DNA]</scope>
</reference>
<feature type="domain" description="Integrator complex subunit 7 helical bundle" evidence="2">
    <location>
        <begin position="30"/>
        <end position="124"/>
    </location>
</feature>
<evidence type="ECO:0000259" key="2">
    <source>
        <dbReference type="Pfam" id="PF24437"/>
    </source>
</evidence>
<dbReference type="InterPro" id="IPR033060">
    <property type="entry name" value="INTS7"/>
</dbReference>
<dbReference type="EMBL" id="GL732560">
    <property type="protein sequence ID" value="EFX77915.1"/>
    <property type="molecule type" value="Genomic_DNA"/>
</dbReference>